<dbReference type="OrthoDB" id="2110158at2"/>
<evidence type="ECO:0000313" key="2">
    <source>
        <dbReference type="Proteomes" id="UP000076586"/>
    </source>
</evidence>
<name>A0A170ZZC1_9BACT</name>
<dbReference type="AlphaFoldDB" id="A0A170ZZC1"/>
<reference evidence="2" key="1">
    <citation type="submission" date="2016-04" db="EMBL/GenBank/DDBJ databases">
        <title>Draft genome sequence of Paludibacter jiangxiensis strain NM7.</title>
        <authorList>
            <person name="Qiu Y."/>
            <person name="Matsuura N."/>
            <person name="Ohashi A."/>
            <person name="Tourlousse M.D."/>
            <person name="Sekiguchi Y."/>
        </authorList>
    </citation>
    <scope>NUCLEOTIDE SEQUENCE [LARGE SCALE GENOMIC DNA]</scope>
    <source>
        <strain evidence="2">NM7</strain>
    </source>
</reference>
<accession>A0A170ZZC1</accession>
<organism evidence="1 2">
    <name type="scientific">Paludibacter jiangxiensis</name>
    <dbReference type="NCBI Taxonomy" id="681398"/>
    <lineage>
        <taxon>Bacteria</taxon>
        <taxon>Pseudomonadati</taxon>
        <taxon>Bacteroidota</taxon>
        <taxon>Bacteroidia</taxon>
        <taxon>Bacteroidales</taxon>
        <taxon>Paludibacteraceae</taxon>
        <taxon>Paludibacter</taxon>
    </lineage>
</organism>
<sequence length="662" mass="75322">MKSGKFNITFRCLPYIFTLVLISSFSSPLFADMGGIRISDAKVTETGQKAIILHNFDEEILILGTDLNADKPTGLIRFIPFPSEPKVQLASPKAFESAKKLIHEHQLKKLFFTKSSTHVNNVEITFNEQLGAHDISVIKINNTADFSQWISNFLASKNIKSENDFKDIAKIAADYTSRGINWFVFDYVNIDSTTKMIEPIQYRFKSKQLYYPLKTTNSFGGVGSIDLITISPCTPVSNLAPGCFGLFNMQATSSSELRTGEVTDIMPDASQFFGKQKLFVQMAQFRGDYSFSNDILYDFSKGVNHAIWVEEETPGIVYSRLHEEAAYRPVSLETFQPKDQSYSVKIPTGWQKSESDDMLIDKSHRLYLFNDDKTMLSVSTIAEPTKTAERYLFDLQRPDFKPPFEDYSKTETILVNGQKAIRIDIKTQRSPLLGSQDSAIDVVKRYAIFPQKEGFTVITMETPISIAQKHQNLFELVVKSLTLKEKPTKKATPTITDAEYKVFEGFFSTPTKEQANYPPYFEYMLRSRSVFEMTSVINDKNKTIPKLLKDVLGSDAKTMFDNYLKNNRIEHRITDRILVPDFSIYTEEAYRKEKEQHGLSRTPGMFGPGTYISRVGFNAAQNRAIFYISGNSAPITAYFVIMKKTDGQWEYEDALLDKMLIP</sequence>
<dbReference type="EMBL" id="BDCR01000003">
    <property type="protein sequence ID" value="GAT63146.1"/>
    <property type="molecule type" value="Genomic_DNA"/>
</dbReference>
<evidence type="ECO:0000313" key="1">
    <source>
        <dbReference type="EMBL" id="GAT63146.1"/>
    </source>
</evidence>
<dbReference type="STRING" id="681398.PJIAN_3460"/>
<dbReference type="RefSeq" id="WP_153802531.1">
    <property type="nucleotide sequence ID" value="NZ_BDCR01000003.1"/>
</dbReference>
<keyword evidence="2" id="KW-1185">Reference proteome</keyword>
<protein>
    <submittedName>
        <fullName evidence="1">Uncharacterized protein</fullName>
    </submittedName>
</protein>
<reference evidence="2" key="2">
    <citation type="journal article" date="2017" name="Genome Announc.">
        <title>Draft genome sequence of Paludibacter jiangxiensis NM7(T), a propionate-producing fermentative bacterium.</title>
        <authorList>
            <person name="Qiu Y.-L."/>
            <person name="Tourlousse D.M."/>
            <person name="Matsuura N."/>
            <person name="Ohashi A."/>
            <person name="Sekiguchi Y."/>
        </authorList>
    </citation>
    <scope>NUCLEOTIDE SEQUENCE [LARGE SCALE GENOMIC DNA]</scope>
    <source>
        <strain evidence="2">NM7</strain>
    </source>
</reference>
<proteinExistence type="predicted"/>
<gene>
    <name evidence="1" type="ORF">PJIAN_3460</name>
</gene>
<dbReference type="Proteomes" id="UP000076586">
    <property type="component" value="Unassembled WGS sequence"/>
</dbReference>
<comment type="caution">
    <text evidence="1">The sequence shown here is derived from an EMBL/GenBank/DDBJ whole genome shotgun (WGS) entry which is preliminary data.</text>
</comment>